<dbReference type="PROSITE" id="PS50043">
    <property type="entry name" value="HTH_LUXR_2"/>
    <property type="match status" value="1"/>
</dbReference>
<gene>
    <name evidence="2" type="ORF">ACFPZF_12270</name>
</gene>
<dbReference type="InterPro" id="IPR016032">
    <property type="entry name" value="Sig_transdc_resp-reg_C-effctor"/>
</dbReference>
<protein>
    <submittedName>
        <fullName evidence="2">LuxR C-terminal-related transcriptional regulator</fullName>
    </submittedName>
</protein>
<dbReference type="CDD" id="cd06170">
    <property type="entry name" value="LuxR_C_like"/>
    <property type="match status" value="1"/>
</dbReference>
<evidence type="ECO:0000313" key="2">
    <source>
        <dbReference type="EMBL" id="MFC5642119.1"/>
    </source>
</evidence>
<sequence>MLEALGLSSGATTVYRTMLDRPGDGIHALAAGLDLTADQVRDCLDELGSLMLVRASSEHPGQMRAVSSEVGLADMLARQEAELATRQAQLAASRAAVTRLVADRADTRAAHGERLLGMDAIQARLEELGRRMTTECLGVHPGTGHQPEDLAAARAANAEALARGVTIRGLYQDAVRNVAHTVSHANWVLDHGGGIRTAPVIPQRLVIVDRAQALVPIDPADTRKGALHVTEPGLVGALCELFDQAWQTAVPLGAARAEDSGTGLNDTERELLRLLGSGLTDDTAGQRLGVSSRTVNRLMASIMERLGASSRFEAGIKAAHRGWL</sequence>
<dbReference type="SMART" id="SM00421">
    <property type="entry name" value="HTH_LUXR"/>
    <property type="match status" value="1"/>
</dbReference>
<dbReference type="PRINTS" id="PR00038">
    <property type="entry name" value="HTHLUXR"/>
</dbReference>
<feature type="domain" description="HTH luxR-type" evidence="1">
    <location>
        <begin position="257"/>
        <end position="322"/>
    </location>
</feature>
<keyword evidence="3" id="KW-1185">Reference proteome</keyword>
<dbReference type="Pfam" id="PF00196">
    <property type="entry name" value="GerE"/>
    <property type="match status" value="1"/>
</dbReference>
<reference evidence="3" key="1">
    <citation type="journal article" date="2019" name="Int. J. Syst. Evol. Microbiol.">
        <title>The Global Catalogue of Microorganisms (GCM) 10K type strain sequencing project: providing services to taxonomists for standard genome sequencing and annotation.</title>
        <authorList>
            <consortium name="The Broad Institute Genomics Platform"/>
            <consortium name="The Broad Institute Genome Sequencing Center for Infectious Disease"/>
            <person name="Wu L."/>
            <person name="Ma J."/>
        </authorList>
    </citation>
    <scope>NUCLEOTIDE SEQUENCE [LARGE SCALE GENOMIC DNA]</scope>
    <source>
        <strain evidence="3">CGMCC 4.1622</strain>
    </source>
</reference>
<name>A0ABW0VAY9_9ACTN</name>
<dbReference type="InterPro" id="IPR051797">
    <property type="entry name" value="TrmB-like"/>
</dbReference>
<evidence type="ECO:0000259" key="1">
    <source>
        <dbReference type="PROSITE" id="PS50043"/>
    </source>
</evidence>
<evidence type="ECO:0000313" key="3">
    <source>
        <dbReference type="Proteomes" id="UP001596066"/>
    </source>
</evidence>
<dbReference type="PANTHER" id="PTHR34293:SF1">
    <property type="entry name" value="HTH-TYPE TRANSCRIPTIONAL REGULATOR TRMBL2"/>
    <property type="match status" value="1"/>
</dbReference>
<proteinExistence type="predicted"/>
<dbReference type="Proteomes" id="UP001596066">
    <property type="component" value="Unassembled WGS sequence"/>
</dbReference>
<dbReference type="RefSeq" id="WP_346143875.1">
    <property type="nucleotide sequence ID" value="NZ_BAAAUA010000014.1"/>
</dbReference>
<comment type="caution">
    <text evidence="2">The sequence shown here is derived from an EMBL/GenBank/DDBJ whole genome shotgun (WGS) entry which is preliminary data.</text>
</comment>
<dbReference type="Gene3D" id="1.10.10.10">
    <property type="entry name" value="Winged helix-like DNA-binding domain superfamily/Winged helix DNA-binding domain"/>
    <property type="match status" value="2"/>
</dbReference>
<organism evidence="2 3">
    <name type="scientific">Kitasatospora cinereorecta</name>
    <dbReference type="NCBI Taxonomy" id="285560"/>
    <lineage>
        <taxon>Bacteria</taxon>
        <taxon>Bacillati</taxon>
        <taxon>Actinomycetota</taxon>
        <taxon>Actinomycetes</taxon>
        <taxon>Kitasatosporales</taxon>
        <taxon>Streptomycetaceae</taxon>
        <taxon>Kitasatospora</taxon>
    </lineage>
</organism>
<dbReference type="PANTHER" id="PTHR34293">
    <property type="entry name" value="HTH-TYPE TRANSCRIPTIONAL REGULATOR TRMBL2"/>
    <property type="match status" value="1"/>
</dbReference>
<dbReference type="SUPFAM" id="SSF46894">
    <property type="entry name" value="C-terminal effector domain of the bipartite response regulators"/>
    <property type="match status" value="1"/>
</dbReference>
<dbReference type="EMBL" id="JBHSOC010000018">
    <property type="protein sequence ID" value="MFC5642119.1"/>
    <property type="molecule type" value="Genomic_DNA"/>
</dbReference>
<accession>A0ABW0VAY9</accession>
<dbReference type="InterPro" id="IPR000792">
    <property type="entry name" value="Tscrpt_reg_LuxR_C"/>
</dbReference>
<dbReference type="InterPro" id="IPR036388">
    <property type="entry name" value="WH-like_DNA-bd_sf"/>
</dbReference>